<protein>
    <submittedName>
        <fullName evidence="1">Uncharacterized protein</fullName>
    </submittedName>
</protein>
<dbReference type="Proteomes" id="UP000821845">
    <property type="component" value="Chromosome 11"/>
</dbReference>
<keyword evidence="2" id="KW-1185">Reference proteome</keyword>
<name>A0ACB7SZV0_HYAAI</name>
<accession>A0ACB7SZV0</accession>
<organism evidence="1 2">
    <name type="scientific">Hyalomma asiaticum</name>
    <name type="common">Tick</name>
    <dbReference type="NCBI Taxonomy" id="266040"/>
    <lineage>
        <taxon>Eukaryota</taxon>
        <taxon>Metazoa</taxon>
        <taxon>Ecdysozoa</taxon>
        <taxon>Arthropoda</taxon>
        <taxon>Chelicerata</taxon>
        <taxon>Arachnida</taxon>
        <taxon>Acari</taxon>
        <taxon>Parasitiformes</taxon>
        <taxon>Ixodida</taxon>
        <taxon>Ixodoidea</taxon>
        <taxon>Ixodidae</taxon>
        <taxon>Hyalomminae</taxon>
        <taxon>Hyalomma</taxon>
    </lineage>
</organism>
<sequence>MMWRVASVALAYGEKRADVGDGEEEVERGRPLDHVFKHGCARSPLRKSVYKSEGAKDTDNDPALACGRRGKRPTGRADTGCPVDFGCPREAAPERERQMPATIPAHGQARVPEGGGSSEGSSPSRERHAATCGRIAMTLLSRG</sequence>
<evidence type="ECO:0000313" key="2">
    <source>
        <dbReference type="Proteomes" id="UP000821845"/>
    </source>
</evidence>
<comment type="caution">
    <text evidence="1">The sequence shown here is derived from an EMBL/GenBank/DDBJ whole genome shotgun (WGS) entry which is preliminary data.</text>
</comment>
<reference evidence="1" key="1">
    <citation type="submission" date="2020-05" db="EMBL/GenBank/DDBJ databases">
        <title>Large-scale comparative analyses of tick genomes elucidate their genetic diversity and vector capacities.</title>
        <authorList>
            <person name="Jia N."/>
            <person name="Wang J."/>
            <person name="Shi W."/>
            <person name="Du L."/>
            <person name="Sun Y."/>
            <person name="Zhan W."/>
            <person name="Jiang J."/>
            <person name="Wang Q."/>
            <person name="Zhang B."/>
            <person name="Ji P."/>
            <person name="Sakyi L.B."/>
            <person name="Cui X."/>
            <person name="Yuan T."/>
            <person name="Jiang B."/>
            <person name="Yang W."/>
            <person name="Lam T.T.-Y."/>
            <person name="Chang Q."/>
            <person name="Ding S."/>
            <person name="Wang X."/>
            <person name="Zhu J."/>
            <person name="Ruan X."/>
            <person name="Zhao L."/>
            <person name="Wei J."/>
            <person name="Que T."/>
            <person name="Du C."/>
            <person name="Cheng J."/>
            <person name="Dai P."/>
            <person name="Han X."/>
            <person name="Huang E."/>
            <person name="Gao Y."/>
            <person name="Liu J."/>
            <person name="Shao H."/>
            <person name="Ye R."/>
            <person name="Li L."/>
            <person name="Wei W."/>
            <person name="Wang X."/>
            <person name="Wang C."/>
            <person name="Yang T."/>
            <person name="Huo Q."/>
            <person name="Li W."/>
            <person name="Guo W."/>
            <person name="Chen H."/>
            <person name="Zhou L."/>
            <person name="Ni X."/>
            <person name="Tian J."/>
            <person name="Zhou Y."/>
            <person name="Sheng Y."/>
            <person name="Liu T."/>
            <person name="Pan Y."/>
            <person name="Xia L."/>
            <person name="Li J."/>
            <person name="Zhao F."/>
            <person name="Cao W."/>
        </authorList>
    </citation>
    <scope>NUCLEOTIDE SEQUENCE</scope>
    <source>
        <strain evidence="1">Hyas-2018</strain>
    </source>
</reference>
<gene>
    <name evidence="1" type="ORF">HPB50_005644</name>
</gene>
<dbReference type="EMBL" id="CM023491">
    <property type="protein sequence ID" value="KAH6940727.1"/>
    <property type="molecule type" value="Genomic_DNA"/>
</dbReference>
<evidence type="ECO:0000313" key="1">
    <source>
        <dbReference type="EMBL" id="KAH6940727.1"/>
    </source>
</evidence>
<proteinExistence type="predicted"/>